<gene>
    <name evidence="3" type="ORF">BDV25DRAFT_159340</name>
</gene>
<keyword evidence="2" id="KW-1133">Transmembrane helix</keyword>
<evidence type="ECO:0000256" key="2">
    <source>
        <dbReference type="SAM" id="Phobius"/>
    </source>
</evidence>
<protein>
    <submittedName>
        <fullName evidence="3">Uncharacterized protein</fullName>
    </submittedName>
</protein>
<keyword evidence="4" id="KW-1185">Reference proteome</keyword>
<keyword evidence="2" id="KW-0472">Membrane</keyword>
<reference evidence="3 4" key="1">
    <citation type="submission" date="2019-04" db="EMBL/GenBank/DDBJ databases">
        <title>Friends and foes A comparative genomics study of 23 Aspergillus species from section Flavi.</title>
        <authorList>
            <consortium name="DOE Joint Genome Institute"/>
            <person name="Kjaerbolling I."/>
            <person name="Vesth T."/>
            <person name="Frisvad J.C."/>
            <person name="Nybo J.L."/>
            <person name="Theobald S."/>
            <person name="Kildgaard S."/>
            <person name="Isbrandt T."/>
            <person name="Kuo A."/>
            <person name="Sato A."/>
            <person name="Lyhne E.K."/>
            <person name="Kogle M.E."/>
            <person name="Wiebenga A."/>
            <person name="Kun R.S."/>
            <person name="Lubbers R.J."/>
            <person name="Makela M.R."/>
            <person name="Barry K."/>
            <person name="Chovatia M."/>
            <person name="Clum A."/>
            <person name="Daum C."/>
            <person name="Haridas S."/>
            <person name="He G."/>
            <person name="LaButti K."/>
            <person name="Lipzen A."/>
            <person name="Mondo S."/>
            <person name="Riley R."/>
            <person name="Salamov A."/>
            <person name="Simmons B.A."/>
            <person name="Magnuson J.K."/>
            <person name="Henrissat B."/>
            <person name="Mortensen U.H."/>
            <person name="Larsen T.O."/>
            <person name="Devries R.P."/>
            <person name="Grigoriev I.V."/>
            <person name="Machida M."/>
            <person name="Baker S.E."/>
            <person name="Andersen M.R."/>
        </authorList>
    </citation>
    <scope>NUCLEOTIDE SEQUENCE [LARGE SCALE GENOMIC DNA]</scope>
    <source>
        <strain evidence="3 4">IBT 18842</strain>
    </source>
</reference>
<feature type="transmembrane region" description="Helical" evidence="2">
    <location>
        <begin position="67"/>
        <end position="85"/>
    </location>
</feature>
<proteinExistence type="predicted"/>
<evidence type="ECO:0000313" key="4">
    <source>
        <dbReference type="Proteomes" id="UP000325780"/>
    </source>
</evidence>
<feature type="compositionally biased region" description="Polar residues" evidence="1">
    <location>
        <begin position="1"/>
        <end position="25"/>
    </location>
</feature>
<sequence length="157" mass="17344">MASVNSMPAANNASGTSSINPSTQNSSARPSLRSSVSSKADGGRRQSGNPLEGNQRYVVLSIQGSQLFVFFMFSSTYWYPLLLLLRISPLVMHQCNVRRLLSIMPCILICTAMVPLLLVSFSFFSLSLPAFACHRIKTPLRRLAFRAVMPAVLRSFR</sequence>
<feature type="region of interest" description="Disordered" evidence="1">
    <location>
        <begin position="1"/>
        <end position="50"/>
    </location>
</feature>
<feature type="transmembrane region" description="Helical" evidence="2">
    <location>
        <begin position="106"/>
        <end position="132"/>
    </location>
</feature>
<dbReference type="EMBL" id="ML742185">
    <property type="protein sequence ID" value="KAE8147908.1"/>
    <property type="molecule type" value="Genomic_DNA"/>
</dbReference>
<evidence type="ECO:0000313" key="3">
    <source>
        <dbReference type="EMBL" id="KAE8147908.1"/>
    </source>
</evidence>
<dbReference type="Proteomes" id="UP000325780">
    <property type="component" value="Unassembled WGS sequence"/>
</dbReference>
<keyword evidence="2" id="KW-0812">Transmembrane</keyword>
<dbReference type="AlphaFoldDB" id="A0A5N6TNI1"/>
<accession>A0A5N6TNI1</accession>
<evidence type="ECO:0000256" key="1">
    <source>
        <dbReference type="SAM" id="MobiDB-lite"/>
    </source>
</evidence>
<organism evidence="3 4">
    <name type="scientific">Aspergillus avenaceus</name>
    <dbReference type="NCBI Taxonomy" id="36643"/>
    <lineage>
        <taxon>Eukaryota</taxon>
        <taxon>Fungi</taxon>
        <taxon>Dikarya</taxon>
        <taxon>Ascomycota</taxon>
        <taxon>Pezizomycotina</taxon>
        <taxon>Eurotiomycetes</taxon>
        <taxon>Eurotiomycetidae</taxon>
        <taxon>Eurotiales</taxon>
        <taxon>Aspergillaceae</taxon>
        <taxon>Aspergillus</taxon>
        <taxon>Aspergillus subgen. Circumdati</taxon>
    </lineage>
</organism>
<name>A0A5N6TNI1_ASPAV</name>
<feature type="compositionally biased region" description="Low complexity" evidence="1">
    <location>
        <begin position="26"/>
        <end position="38"/>
    </location>
</feature>